<name>A0A841FSD9_9ACTN</name>
<evidence type="ECO:0000259" key="2">
    <source>
        <dbReference type="Pfam" id="PF08818"/>
    </source>
</evidence>
<dbReference type="Gene3D" id="3.90.1150.200">
    <property type="match status" value="1"/>
</dbReference>
<evidence type="ECO:0000256" key="1">
    <source>
        <dbReference type="SAM" id="MobiDB-lite"/>
    </source>
</evidence>
<dbReference type="InterPro" id="IPR014922">
    <property type="entry name" value="YdhG-like"/>
</dbReference>
<gene>
    <name evidence="3" type="ORF">HNR73_006600</name>
</gene>
<evidence type="ECO:0000313" key="4">
    <source>
        <dbReference type="Proteomes" id="UP000548476"/>
    </source>
</evidence>
<dbReference type="EMBL" id="JACHGT010000018">
    <property type="protein sequence ID" value="MBB6038714.1"/>
    <property type="molecule type" value="Genomic_DNA"/>
</dbReference>
<dbReference type="RefSeq" id="WP_184791500.1">
    <property type="nucleotide sequence ID" value="NZ_BONT01000060.1"/>
</dbReference>
<dbReference type="Proteomes" id="UP000548476">
    <property type="component" value="Unassembled WGS sequence"/>
</dbReference>
<reference evidence="3 4" key="1">
    <citation type="submission" date="2020-08" db="EMBL/GenBank/DDBJ databases">
        <title>Genomic Encyclopedia of Type Strains, Phase IV (KMG-IV): sequencing the most valuable type-strain genomes for metagenomic binning, comparative biology and taxonomic classification.</title>
        <authorList>
            <person name="Goeker M."/>
        </authorList>
    </citation>
    <scope>NUCLEOTIDE SEQUENCE [LARGE SCALE GENOMIC DNA]</scope>
    <source>
        <strain evidence="3 4">YIM 65646</strain>
    </source>
</reference>
<dbReference type="SUPFAM" id="SSF159888">
    <property type="entry name" value="YdhG-like"/>
    <property type="match status" value="1"/>
</dbReference>
<protein>
    <submittedName>
        <fullName evidence="3">Uncharacterized protein YdhG (YjbR/CyaY superfamily)</fullName>
    </submittedName>
</protein>
<evidence type="ECO:0000313" key="3">
    <source>
        <dbReference type="EMBL" id="MBB6038714.1"/>
    </source>
</evidence>
<accession>A0A841FSD9</accession>
<dbReference type="AlphaFoldDB" id="A0A841FSD9"/>
<sequence length="149" mass="16654">MSTTDKDATTGDGEWSDFERAAMKERAKELKSARKRGKKDQEGDVLKTLGKLPQPDRELGERIHALVREHAPDLTSRLRYGMPTYYDADGKVVCFFQAASKYDTRYSTIGFEENANIDDGTMWPVGFGMNELTDADAERLAGLIAKAKV</sequence>
<keyword evidence="4" id="KW-1185">Reference proteome</keyword>
<comment type="caution">
    <text evidence="3">The sequence shown here is derived from an EMBL/GenBank/DDBJ whole genome shotgun (WGS) entry which is preliminary data.</text>
</comment>
<dbReference type="Pfam" id="PF08818">
    <property type="entry name" value="DUF1801"/>
    <property type="match status" value="1"/>
</dbReference>
<organism evidence="3 4">
    <name type="scientific">Phytomonospora endophytica</name>
    <dbReference type="NCBI Taxonomy" id="714109"/>
    <lineage>
        <taxon>Bacteria</taxon>
        <taxon>Bacillati</taxon>
        <taxon>Actinomycetota</taxon>
        <taxon>Actinomycetes</taxon>
        <taxon>Micromonosporales</taxon>
        <taxon>Micromonosporaceae</taxon>
        <taxon>Phytomonospora</taxon>
    </lineage>
</organism>
<feature type="domain" description="YdhG-like" evidence="2">
    <location>
        <begin position="57"/>
        <end position="118"/>
    </location>
</feature>
<proteinExistence type="predicted"/>
<feature type="region of interest" description="Disordered" evidence="1">
    <location>
        <begin position="26"/>
        <end position="54"/>
    </location>
</feature>